<dbReference type="RefSeq" id="WP_014656467.1">
    <property type="nucleotide sequence ID" value="NC_017731.1"/>
</dbReference>
<evidence type="ECO:0000256" key="2">
    <source>
        <dbReference type="ARBA" id="ARBA00022519"/>
    </source>
</evidence>
<dbReference type="PIRSF" id="PIRSF026649">
    <property type="entry name" value="MsbB"/>
    <property type="match status" value="1"/>
</dbReference>
<dbReference type="HOGENOM" id="CLU_049421_1_1_6"/>
<dbReference type="InterPro" id="IPR011920">
    <property type="entry name" value="Lipid_A_LpxL_LpxP"/>
</dbReference>
<name>A0A140NJD6_PROSM</name>
<dbReference type="Proteomes" id="UP000005012">
    <property type="component" value="Chromosome"/>
</dbReference>
<evidence type="ECO:0000256" key="5">
    <source>
        <dbReference type="ARBA" id="ARBA00022985"/>
    </source>
</evidence>
<keyword evidence="8 9" id="KW-0012">Acyltransferase</keyword>
<evidence type="ECO:0000313" key="10">
    <source>
        <dbReference type="EMBL" id="AFH92760.1"/>
    </source>
</evidence>
<proteinExistence type="inferred from homology"/>
<keyword evidence="5 9" id="KW-0448">Lipopolysaccharide biosynthesis</keyword>
<accession>A0A140NJD6</accession>
<comment type="pathway">
    <text evidence="9">Bacterial outer membrane biogenesis; lipopolysaccharide biosynthesis.</text>
</comment>
<evidence type="ECO:0000256" key="4">
    <source>
        <dbReference type="ARBA" id="ARBA00022692"/>
    </source>
</evidence>
<dbReference type="GO" id="GO:0005886">
    <property type="term" value="C:plasma membrane"/>
    <property type="evidence" value="ECO:0007669"/>
    <property type="project" value="UniProtKB-SubCell"/>
</dbReference>
<dbReference type="PATRIC" id="fig|1157951.4.peg.875"/>
<keyword evidence="1 9" id="KW-1003">Cell membrane</keyword>
<dbReference type="NCBIfam" id="TIGR02207">
    <property type="entry name" value="lipid_A_htrB"/>
    <property type="match status" value="1"/>
</dbReference>
<organism evidence="10 11">
    <name type="scientific">Providencia stuartii (strain MRSN 2154)</name>
    <dbReference type="NCBI Taxonomy" id="1157951"/>
    <lineage>
        <taxon>Bacteria</taxon>
        <taxon>Pseudomonadati</taxon>
        <taxon>Pseudomonadota</taxon>
        <taxon>Gammaproteobacteria</taxon>
        <taxon>Enterobacterales</taxon>
        <taxon>Morganellaceae</taxon>
        <taxon>Providencia</taxon>
    </lineage>
</organism>
<dbReference type="HAMAP" id="MF_01942">
    <property type="entry name" value="Lipid_A_LpxL_LpxP"/>
    <property type="match status" value="1"/>
</dbReference>
<dbReference type="GeneID" id="93518394"/>
<dbReference type="GO" id="GO:0008951">
    <property type="term" value="F:palmitoleoyl [acyl-carrier-protein]-dependent acyltransferase activity"/>
    <property type="evidence" value="ECO:0007669"/>
    <property type="project" value="InterPro"/>
</dbReference>
<protein>
    <recommendedName>
        <fullName evidence="9">Lipid A biosynthesis acyltransferase</fullName>
        <ecNumber evidence="9">2.3.1.242</ecNumber>
    </recommendedName>
    <alternativeName>
        <fullName evidence="9">Kdo(2)-lipid IV(A) acyltransferase</fullName>
    </alternativeName>
</protein>
<dbReference type="GO" id="GO:0009409">
    <property type="term" value="P:response to cold"/>
    <property type="evidence" value="ECO:0007669"/>
    <property type="project" value="InterPro"/>
</dbReference>
<keyword evidence="6 9" id="KW-1133">Transmembrane helix</keyword>
<feature type="transmembrane region" description="Helical" evidence="9">
    <location>
        <begin position="12"/>
        <end position="30"/>
    </location>
</feature>
<evidence type="ECO:0000256" key="6">
    <source>
        <dbReference type="ARBA" id="ARBA00022989"/>
    </source>
</evidence>
<sequence>MYAKNLFSLKLLHPKYATTWLGIVILFLLVQLPYKWLVRLGAFLGVNSKYFIKRRVSIIKRNLELCFPNKNRKEIDDLVIENLRSLGIALFETGIAWFWSDKRIKKLFQVKGISNYQEAIAKNKGVIIVGVHFMSLELGGRIMGLCFPVNAMYRPHNNKAMEYIQTKGRCRSGKGMIDRKNLRFMVQELKSGKAIWFAPDQDFGRKGTVFAPFFSVKNTSTSKGTSTLAQLSHSPTLTVTLLRNRNGISYDLVLGKEIVNYPTSDTLHDAATINSVLEKEIMKAPEQYLWAHRRFKTRPDGEPSLYI</sequence>
<reference evidence="10 11" key="1">
    <citation type="journal article" date="2012" name="J. Bacteriol.">
        <title>Complete Genome Sequence of Providencia stuartii Clinical Isolate MRSN 2154.</title>
        <authorList>
            <person name="Clifford R.J."/>
            <person name="Hang J."/>
            <person name="Riley M.C."/>
            <person name="Onmus-Leone F."/>
            <person name="Kuschner R.A."/>
            <person name="Lesho E.P."/>
            <person name="Waterman P.E."/>
        </authorList>
    </citation>
    <scope>NUCLEOTIDE SEQUENCE [LARGE SCALE GENOMIC DNA]</scope>
    <source>
        <strain evidence="10 11">MRSN 2154</strain>
    </source>
</reference>
<keyword evidence="7 9" id="KW-0472">Membrane</keyword>
<evidence type="ECO:0000256" key="8">
    <source>
        <dbReference type="ARBA" id="ARBA00023315"/>
    </source>
</evidence>
<dbReference type="AlphaFoldDB" id="A0A140NJD6"/>
<dbReference type="EMBL" id="CP003488">
    <property type="protein sequence ID" value="AFH92760.1"/>
    <property type="molecule type" value="Genomic_DNA"/>
</dbReference>
<comment type="subcellular location">
    <subcellularLocation>
        <location evidence="9">Cell inner membrane</location>
        <topology evidence="9">Single-pass membrane protein</topology>
    </subcellularLocation>
</comment>
<dbReference type="GO" id="GO:0009245">
    <property type="term" value="P:lipid A biosynthetic process"/>
    <property type="evidence" value="ECO:0007669"/>
    <property type="project" value="InterPro"/>
</dbReference>
<dbReference type="PANTHER" id="PTHR30606">
    <property type="entry name" value="LIPID A BIOSYNTHESIS LAUROYL ACYLTRANSFERASE"/>
    <property type="match status" value="1"/>
</dbReference>
<dbReference type="CDD" id="cd07984">
    <property type="entry name" value="LPLAT_LABLAT-like"/>
    <property type="match status" value="1"/>
</dbReference>
<dbReference type="Pfam" id="PF03279">
    <property type="entry name" value="Lip_A_acyltrans"/>
    <property type="match status" value="1"/>
</dbReference>
<dbReference type="GO" id="GO:0009103">
    <property type="term" value="P:lipopolysaccharide biosynthetic process"/>
    <property type="evidence" value="ECO:0007669"/>
    <property type="project" value="UniProtKB-UniRule"/>
</dbReference>
<dbReference type="InterPro" id="IPR030857">
    <property type="entry name" value="Lipid_A_LpxP"/>
</dbReference>
<dbReference type="KEGG" id="psi:S70_04395"/>
<comment type="similarity">
    <text evidence="9">Belongs to the LpxL/LpxM/LpxP family. LpxP subfamily.</text>
</comment>
<comment type="catalytic activity">
    <reaction evidence="9">
        <text>an alpha-Kdo-(2-&gt;4)-alpha-Kdo-(2-&gt;6)-lipid IVA + a fatty acyl-[ACP] = an acyl-alpha-Kdo-(2-&gt;4)-alpha-Kdo-(2-&gt;6)-lipid IVA + holo-[ACP]</text>
        <dbReference type="Rhea" id="RHEA:74287"/>
        <dbReference type="Rhea" id="RHEA-COMP:9685"/>
        <dbReference type="Rhea" id="RHEA-COMP:14125"/>
        <dbReference type="ChEBI" id="CHEBI:64479"/>
        <dbReference type="ChEBI" id="CHEBI:138651"/>
        <dbReference type="ChEBI" id="CHEBI:176429"/>
        <dbReference type="ChEBI" id="CHEBI:193149"/>
        <dbReference type="EC" id="2.3.1.242"/>
    </reaction>
</comment>
<dbReference type="HAMAP" id="MF_01943">
    <property type="entry name" value="Lipid_A_LpxP"/>
    <property type="match status" value="1"/>
</dbReference>
<dbReference type="PANTHER" id="PTHR30606:SF7">
    <property type="entry name" value="LIPID A BIOSYNTHESIS PALMITOLEOYLTRANSFERASE"/>
    <property type="match status" value="1"/>
</dbReference>
<evidence type="ECO:0000256" key="7">
    <source>
        <dbReference type="ARBA" id="ARBA00023136"/>
    </source>
</evidence>
<reference evidence="11" key="2">
    <citation type="submission" date="2012-04" db="EMBL/GenBank/DDBJ databases">
        <title>Complete genome sequence of Providencia stuartii clinical isolate MRSN 2154.</title>
        <authorList>
            <person name="Clifford R.J."/>
            <person name="Hang J."/>
            <person name="Riley M.C."/>
            <person name="Onmus-Leone F."/>
            <person name="Kuschner R.A."/>
            <person name="Lesho E.P."/>
            <person name="Waterman P.E."/>
        </authorList>
    </citation>
    <scope>NUCLEOTIDE SEQUENCE [LARGE SCALE GENOMIC DNA]</scope>
    <source>
        <strain evidence="11">MRSN 2154</strain>
    </source>
</reference>
<dbReference type="GO" id="GO:0036104">
    <property type="term" value="P:Kdo2-lipid A biosynthetic process"/>
    <property type="evidence" value="ECO:0007669"/>
    <property type="project" value="UniProtKB-UniRule"/>
</dbReference>
<evidence type="ECO:0000256" key="1">
    <source>
        <dbReference type="ARBA" id="ARBA00022475"/>
    </source>
</evidence>
<evidence type="ECO:0000256" key="3">
    <source>
        <dbReference type="ARBA" id="ARBA00022679"/>
    </source>
</evidence>
<feature type="short sequence motif" description="HXXXXD motif" evidence="9">
    <location>
        <begin position="132"/>
        <end position="137"/>
    </location>
</feature>
<gene>
    <name evidence="9" type="primary">lpxP</name>
    <name evidence="10" type="ordered locus">S70_04395</name>
</gene>
<dbReference type="EC" id="2.3.1.242" evidence="9"/>
<keyword evidence="3 9" id="KW-0808">Transferase</keyword>
<dbReference type="UniPathway" id="UPA00030"/>
<evidence type="ECO:0000256" key="9">
    <source>
        <dbReference type="HAMAP-Rule" id="MF_01943"/>
    </source>
</evidence>
<keyword evidence="2 9" id="KW-0997">Cell inner membrane</keyword>
<comment type="function">
    <text evidence="9">Catalyzes the transfer of an acyl chain from an acyl-[acyl-carrier-protein] (ACP) to Kdo(2)-lipid IV(A) to form Kdo(2)-(acyl)-lipid IV(A).</text>
</comment>
<keyword evidence="4 9" id="KW-0812">Transmembrane</keyword>
<evidence type="ECO:0000313" key="11">
    <source>
        <dbReference type="Proteomes" id="UP000005012"/>
    </source>
</evidence>
<dbReference type="InterPro" id="IPR004960">
    <property type="entry name" value="LipA_acyltrans"/>
</dbReference>
<dbReference type="OrthoDB" id="9803456at2"/>